<dbReference type="AlphaFoldDB" id="A0A3B1DS09"/>
<dbReference type="EMBL" id="UOGJ01000138">
    <property type="protein sequence ID" value="VAX37850.1"/>
    <property type="molecule type" value="Genomic_DNA"/>
</dbReference>
<accession>A0A3B1DS09</accession>
<dbReference type="PROSITE" id="PS51257">
    <property type="entry name" value="PROKAR_LIPOPROTEIN"/>
    <property type="match status" value="1"/>
</dbReference>
<organism evidence="1">
    <name type="scientific">hydrothermal vent metagenome</name>
    <dbReference type="NCBI Taxonomy" id="652676"/>
    <lineage>
        <taxon>unclassified sequences</taxon>
        <taxon>metagenomes</taxon>
        <taxon>ecological metagenomes</taxon>
    </lineage>
</organism>
<dbReference type="Pfam" id="PF11399">
    <property type="entry name" value="DUF3192"/>
    <property type="match status" value="1"/>
</dbReference>
<evidence type="ECO:0000313" key="1">
    <source>
        <dbReference type="EMBL" id="VAX37850.1"/>
    </source>
</evidence>
<name>A0A3B1DS09_9ZZZZ</name>
<reference evidence="1" key="1">
    <citation type="submission" date="2018-06" db="EMBL/GenBank/DDBJ databases">
        <authorList>
            <person name="Zhirakovskaya E."/>
        </authorList>
    </citation>
    <scope>NUCLEOTIDE SEQUENCE</scope>
</reference>
<evidence type="ECO:0008006" key="2">
    <source>
        <dbReference type="Google" id="ProtNLM"/>
    </source>
</evidence>
<proteinExistence type="predicted"/>
<gene>
    <name evidence="1" type="ORF">MNBD_UNCLBAC01-1674</name>
</gene>
<dbReference type="InterPro" id="IPR021534">
    <property type="entry name" value="DUF3192"/>
</dbReference>
<protein>
    <recommendedName>
        <fullName evidence="2">Lipoprotein</fullName>
    </recommendedName>
</protein>
<sequence length="145" mass="16420">MKIYLTFIFCFLLQGCISASLGPESRGGTRGVRKDGLTQIENVFVGMTQTEVKVVMGFDVIIGYERKPKCLTAEAGHCFKSIALQSPYRKESLSNSDYDVWYYFTHIDKADGIVSNEELTPLIFENVKLIGKGWDFLFKLKNTLE</sequence>